<dbReference type="HOGENOM" id="CLU_1335724_0_0_7"/>
<protein>
    <submittedName>
        <fullName evidence="3">Abortive infection protein</fullName>
    </submittedName>
</protein>
<feature type="transmembrane region" description="Helical" evidence="1">
    <location>
        <begin position="170"/>
        <end position="188"/>
    </location>
</feature>
<evidence type="ECO:0000256" key="1">
    <source>
        <dbReference type="SAM" id="Phobius"/>
    </source>
</evidence>
<dbReference type="Proteomes" id="UP000002601">
    <property type="component" value="Chromosome"/>
</dbReference>
<sequence length="216" mass="24060">MINNKTTILFLAALPFYLNDFNNIFIKHELLWLAIDYGAKIIPLGFLYYLLRRGELNRADLGLVPLPMKQLILWTIGISVLGLCLDEPGFALWSKVLPSMRLGSIPIGTDSPLYMLDMTFGLALVAISEEAIFRGLTFTALKDRSYSIPKIFLISAIIFGLIHWSQGPVAVIATAITGSGLMVCMYSTRSIYPTIIAHYVINYLSFSGKAVEFWGL</sequence>
<gene>
    <name evidence="3" type="ordered locus">Desal_3362</name>
</gene>
<dbReference type="OrthoDB" id="5453376at2"/>
<dbReference type="Pfam" id="PF02517">
    <property type="entry name" value="Rce1-like"/>
    <property type="match status" value="1"/>
</dbReference>
<feature type="transmembrane region" description="Helical" evidence="1">
    <location>
        <begin position="113"/>
        <end position="133"/>
    </location>
</feature>
<dbReference type="EMBL" id="CP001649">
    <property type="protein sequence ID" value="ACS81412.1"/>
    <property type="molecule type" value="Genomic_DNA"/>
</dbReference>
<feature type="transmembrane region" description="Helical" evidence="1">
    <location>
        <begin position="71"/>
        <end position="93"/>
    </location>
</feature>
<keyword evidence="4" id="KW-1185">Reference proteome</keyword>
<feature type="transmembrane region" description="Helical" evidence="1">
    <location>
        <begin position="30"/>
        <end position="51"/>
    </location>
</feature>
<keyword evidence="1" id="KW-0472">Membrane</keyword>
<keyword evidence="1" id="KW-0812">Transmembrane</keyword>
<organism evidence="3 4">
    <name type="scientific">Maridesulfovibrio salexigens (strain ATCC 14822 / DSM 2638 / NCIMB 8403 / VKM B-1763)</name>
    <name type="common">Desulfovibrio salexigens</name>
    <dbReference type="NCBI Taxonomy" id="526222"/>
    <lineage>
        <taxon>Bacteria</taxon>
        <taxon>Pseudomonadati</taxon>
        <taxon>Thermodesulfobacteriota</taxon>
        <taxon>Desulfovibrionia</taxon>
        <taxon>Desulfovibrionales</taxon>
        <taxon>Desulfovibrionaceae</taxon>
        <taxon>Maridesulfovibrio</taxon>
    </lineage>
</organism>
<proteinExistence type="predicted"/>
<dbReference type="RefSeq" id="WP_015853228.1">
    <property type="nucleotide sequence ID" value="NC_012881.1"/>
</dbReference>
<dbReference type="InterPro" id="IPR003675">
    <property type="entry name" value="Rce1/LyrA-like_dom"/>
</dbReference>
<evidence type="ECO:0000259" key="2">
    <source>
        <dbReference type="Pfam" id="PF02517"/>
    </source>
</evidence>
<dbReference type="GO" id="GO:0004175">
    <property type="term" value="F:endopeptidase activity"/>
    <property type="evidence" value="ECO:0007669"/>
    <property type="project" value="UniProtKB-ARBA"/>
</dbReference>
<feature type="domain" description="CAAX prenyl protease 2/Lysostaphin resistance protein A-like" evidence="2">
    <location>
        <begin position="115"/>
        <end position="203"/>
    </location>
</feature>
<name>C6BS29_MARSD</name>
<accession>C6BS29</accession>
<feature type="transmembrane region" description="Helical" evidence="1">
    <location>
        <begin position="145"/>
        <end position="164"/>
    </location>
</feature>
<dbReference type="GO" id="GO:0080120">
    <property type="term" value="P:CAAX-box protein maturation"/>
    <property type="evidence" value="ECO:0007669"/>
    <property type="project" value="UniProtKB-ARBA"/>
</dbReference>
<evidence type="ECO:0000313" key="4">
    <source>
        <dbReference type="Proteomes" id="UP000002601"/>
    </source>
</evidence>
<dbReference type="KEGG" id="dsa:Desal_3362"/>
<evidence type="ECO:0000313" key="3">
    <source>
        <dbReference type="EMBL" id="ACS81412.1"/>
    </source>
</evidence>
<keyword evidence="1" id="KW-1133">Transmembrane helix</keyword>
<reference evidence="3 4" key="1">
    <citation type="submission" date="2009-06" db="EMBL/GenBank/DDBJ databases">
        <title>Complete sequence of Desulfovibrio salexigens DSM 2638.</title>
        <authorList>
            <consortium name="US DOE Joint Genome Institute"/>
            <person name="Lucas S."/>
            <person name="Copeland A."/>
            <person name="Lapidus A."/>
            <person name="Glavina del Rio T."/>
            <person name="Tice H."/>
            <person name="Bruce D."/>
            <person name="Goodwin L."/>
            <person name="Pitluck S."/>
            <person name="Munk A.C."/>
            <person name="Brettin T."/>
            <person name="Detter J.C."/>
            <person name="Han C."/>
            <person name="Tapia R."/>
            <person name="Larimer F."/>
            <person name="Land M."/>
            <person name="Hauser L."/>
            <person name="Kyrpides N."/>
            <person name="Anderson I."/>
            <person name="Wall J.D."/>
            <person name="Arkin A.P."/>
            <person name="Dehal P."/>
            <person name="Chivian D."/>
            <person name="Giles B."/>
            <person name="Hazen T.C."/>
        </authorList>
    </citation>
    <scope>NUCLEOTIDE SEQUENCE [LARGE SCALE GENOMIC DNA]</scope>
    <source>
        <strain evidence="4">ATCC 14822 / DSM 2638 / NCIMB 8403 / VKM B-1763</strain>
    </source>
</reference>
<dbReference type="STRING" id="526222.Desal_3362"/>
<dbReference type="eggNOG" id="COG1266">
    <property type="taxonomic scope" value="Bacteria"/>
</dbReference>
<dbReference type="AlphaFoldDB" id="C6BS29"/>